<evidence type="ECO:0000256" key="2">
    <source>
        <dbReference type="SAM" id="Phobius"/>
    </source>
</evidence>
<evidence type="ECO:0000256" key="1">
    <source>
        <dbReference type="SAM" id="Coils"/>
    </source>
</evidence>
<dbReference type="AlphaFoldDB" id="A0A506U7V6"/>
<dbReference type="RefSeq" id="WP_141149621.1">
    <property type="nucleotide sequence ID" value="NZ_VHLG01000009.1"/>
</dbReference>
<organism evidence="3 4">
    <name type="scientific">Martelella alba</name>
    <dbReference type="NCBI Taxonomy" id="2590451"/>
    <lineage>
        <taxon>Bacteria</taxon>
        <taxon>Pseudomonadati</taxon>
        <taxon>Pseudomonadota</taxon>
        <taxon>Alphaproteobacteria</taxon>
        <taxon>Hyphomicrobiales</taxon>
        <taxon>Aurantimonadaceae</taxon>
        <taxon>Martelella</taxon>
    </lineage>
</organism>
<evidence type="ECO:0008006" key="5">
    <source>
        <dbReference type="Google" id="ProtNLM"/>
    </source>
</evidence>
<keyword evidence="1" id="KW-0175">Coiled coil</keyword>
<evidence type="ECO:0000313" key="4">
    <source>
        <dbReference type="Proteomes" id="UP000318801"/>
    </source>
</evidence>
<comment type="caution">
    <text evidence="3">The sequence shown here is derived from an EMBL/GenBank/DDBJ whole genome shotgun (WGS) entry which is preliminary data.</text>
</comment>
<dbReference type="OrthoDB" id="9801651at2"/>
<reference evidence="3 4" key="1">
    <citation type="submission" date="2019-06" db="EMBL/GenBank/DDBJ databases">
        <authorList>
            <person name="Li M."/>
        </authorList>
    </citation>
    <scope>NUCLEOTIDE SEQUENCE [LARGE SCALE GENOMIC DNA]</scope>
    <source>
        <strain evidence="3 4">BGMRC2036</strain>
    </source>
</reference>
<sequence>MKKADVRLRATLNEGLRPQFGDNRAADSFADSYSGPFANVLTLDPPMIEKALRRAIPILIIAFLIAVATTRGLTLLQSHGQLQTTIQNQTELVATMAYAAFSEHADMFRPGDTDAAKAHLQALMSIADINPDTALLLIDTDGTVFAASNSGTSYIGDNLATLLPAVAAARHIKVGNSGALETVIDGTQHIVSLHLIGNDGAMVMAIHAKGAAAGAWRTEMNMNVTLFAATALLLIVLTYAYYAQLDRAGRNGQALSRYRNDSETMLAGGEAGLWTFDAEAKTIALASSALEALGLQGSAGPRSLRSLLAHIHPDDRRAIKTLLGPSDTGRIDATIRFRQRDDRYVRFAIRAQLSTLNERMSISGIIFRVTAGRAADTAACSGQMLSAAIEAVPQSVAIWGRNGRLLAANAHFRTAYGAGRDLSGLTREELSETATSAVVVRQNRMTGIGAGNCFAETQTTQGRWIQLDERRLPSGETISIGTDITRFKDNQNRLQSVQDRLRKTVNELACAKRRLEQEAASLKAALTLSRSPVTAERTEEQRLTHAMRTELTTVVGYCEIMMAATKQDNVQVQDYARNIHAGGMALQAIIEEMAQKEAGANRVAVATTAAVAMKPGVLMRRTINTATNAH</sequence>
<evidence type="ECO:0000313" key="3">
    <source>
        <dbReference type="EMBL" id="TPW29426.1"/>
    </source>
</evidence>
<feature type="transmembrane region" description="Helical" evidence="2">
    <location>
        <begin position="224"/>
        <end position="242"/>
    </location>
</feature>
<dbReference type="Gene3D" id="3.30.450.20">
    <property type="entry name" value="PAS domain"/>
    <property type="match status" value="1"/>
</dbReference>
<feature type="coiled-coil region" evidence="1">
    <location>
        <begin position="494"/>
        <end position="525"/>
    </location>
</feature>
<keyword evidence="2" id="KW-1133">Transmembrane helix</keyword>
<protein>
    <recommendedName>
        <fullName evidence="5">PAS domain-containing protein</fullName>
    </recommendedName>
</protein>
<keyword evidence="2" id="KW-0812">Transmembrane</keyword>
<dbReference type="EMBL" id="VHLG01000009">
    <property type="protein sequence ID" value="TPW29426.1"/>
    <property type="molecule type" value="Genomic_DNA"/>
</dbReference>
<accession>A0A506U7V6</accession>
<gene>
    <name evidence="3" type="ORF">FJU08_13895</name>
</gene>
<name>A0A506U7V6_9HYPH</name>
<keyword evidence="2" id="KW-0472">Membrane</keyword>
<dbReference type="Proteomes" id="UP000318801">
    <property type="component" value="Unassembled WGS sequence"/>
</dbReference>
<proteinExistence type="predicted"/>
<keyword evidence="4" id="KW-1185">Reference proteome</keyword>